<dbReference type="Pfam" id="PF00085">
    <property type="entry name" value="Thioredoxin"/>
    <property type="match status" value="1"/>
</dbReference>
<evidence type="ECO:0000259" key="1">
    <source>
        <dbReference type="Pfam" id="PF00085"/>
    </source>
</evidence>
<gene>
    <name evidence="2" type="ORF">SORBI_3007G107850</name>
</gene>
<dbReference type="SUPFAM" id="SSF52833">
    <property type="entry name" value="Thioredoxin-like"/>
    <property type="match status" value="1"/>
</dbReference>
<dbReference type="InParanoid" id="A0A1Z5R959"/>
<dbReference type="Gramene" id="OQU80304">
    <property type="protein sequence ID" value="OQU80304"/>
    <property type="gene ID" value="SORBI_3007G107850"/>
</dbReference>
<dbReference type="PROSITE" id="PS00194">
    <property type="entry name" value="THIOREDOXIN_1"/>
    <property type="match status" value="1"/>
</dbReference>
<protein>
    <recommendedName>
        <fullName evidence="1">Thioredoxin domain-containing protein</fullName>
    </recommendedName>
</protein>
<organism evidence="2 3">
    <name type="scientific">Sorghum bicolor</name>
    <name type="common">Sorghum</name>
    <name type="synonym">Sorghum vulgare</name>
    <dbReference type="NCBI Taxonomy" id="4558"/>
    <lineage>
        <taxon>Eukaryota</taxon>
        <taxon>Viridiplantae</taxon>
        <taxon>Streptophyta</taxon>
        <taxon>Embryophyta</taxon>
        <taxon>Tracheophyta</taxon>
        <taxon>Spermatophyta</taxon>
        <taxon>Magnoliopsida</taxon>
        <taxon>Liliopsida</taxon>
        <taxon>Poales</taxon>
        <taxon>Poaceae</taxon>
        <taxon>PACMAD clade</taxon>
        <taxon>Panicoideae</taxon>
        <taxon>Andropogonodae</taxon>
        <taxon>Andropogoneae</taxon>
        <taxon>Sorghinae</taxon>
        <taxon>Sorghum</taxon>
    </lineage>
</organism>
<keyword evidence="3" id="KW-1185">Reference proteome</keyword>
<dbReference type="InterPro" id="IPR036249">
    <property type="entry name" value="Thioredoxin-like_sf"/>
</dbReference>
<dbReference type="Gene3D" id="3.40.30.10">
    <property type="entry name" value="Glutaredoxin"/>
    <property type="match status" value="1"/>
</dbReference>
<feature type="domain" description="Thioredoxin" evidence="1">
    <location>
        <begin position="1"/>
        <end position="19"/>
    </location>
</feature>
<dbReference type="InterPro" id="IPR013766">
    <property type="entry name" value="Thioredoxin_domain"/>
</dbReference>
<name>A0A1Z5R959_SORBI</name>
<proteinExistence type="predicted"/>
<evidence type="ECO:0000313" key="3">
    <source>
        <dbReference type="Proteomes" id="UP000000768"/>
    </source>
</evidence>
<dbReference type="EMBL" id="CM000766">
    <property type="protein sequence ID" value="OQU80304.1"/>
    <property type="molecule type" value="Genomic_DNA"/>
</dbReference>
<dbReference type="Proteomes" id="UP000000768">
    <property type="component" value="Chromosome 7"/>
</dbReference>
<sequence>MVVEFYAPWCGHCKKLALEVISVLCYGSLSHKSCFRSFSRTSESFLGDLHMALELSVHY</sequence>
<evidence type="ECO:0000313" key="2">
    <source>
        <dbReference type="EMBL" id="OQU80304.1"/>
    </source>
</evidence>
<dbReference type="InterPro" id="IPR017937">
    <property type="entry name" value="Thioredoxin_CS"/>
</dbReference>
<dbReference type="AlphaFoldDB" id="A0A1Z5R959"/>
<reference evidence="3" key="2">
    <citation type="journal article" date="2018" name="Plant J.">
        <title>The Sorghum bicolor reference genome: improved assembly, gene annotations, a transcriptome atlas, and signatures of genome organization.</title>
        <authorList>
            <person name="McCormick R.F."/>
            <person name="Truong S.K."/>
            <person name="Sreedasyam A."/>
            <person name="Jenkins J."/>
            <person name="Shu S."/>
            <person name="Sims D."/>
            <person name="Kennedy M."/>
            <person name="Amirebrahimi M."/>
            <person name="Weers B.D."/>
            <person name="McKinley B."/>
            <person name="Mattison A."/>
            <person name="Morishige D.T."/>
            <person name="Grimwood J."/>
            <person name="Schmutz J."/>
            <person name="Mullet J.E."/>
        </authorList>
    </citation>
    <scope>NUCLEOTIDE SEQUENCE [LARGE SCALE GENOMIC DNA]</scope>
    <source>
        <strain evidence="3">cv. BTx623</strain>
    </source>
</reference>
<accession>A0A1Z5R959</accession>
<reference evidence="2 3" key="1">
    <citation type="journal article" date="2009" name="Nature">
        <title>The Sorghum bicolor genome and the diversification of grasses.</title>
        <authorList>
            <person name="Paterson A.H."/>
            <person name="Bowers J.E."/>
            <person name="Bruggmann R."/>
            <person name="Dubchak I."/>
            <person name="Grimwood J."/>
            <person name="Gundlach H."/>
            <person name="Haberer G."/>
            <person name="Hellsten U."/>
            <person name="Mitros T."/>
            <person name="Poliakov A."/>
            <person name="Schmutz J."/>
            <person name="Spannagl M."/>
            <person name="Tang H."/>
            <person name="Wang X."/>
            <person name="Wicker T."/>
            <person name="Bharti A.K."/>
            <person name="Chapman J."/>
            <person name="Feltus F.A."/>
            <person name="Gowik U."/>
            <person name="Grigoriev I.V."/>
            <person name="Lyons E."/>
            <person name="Maher C.A."/>
            <person name="Martis M."/>
            <person name="Narechania A."/>
            <person name="Otillar R.P."/>
            <person name="Penning B.W."/>
            <person name="Salamov A.A."/>
            <person name="Wang Y."/>
            <person name="Zhang L."/>
            <person name="Carpita N.C."/>
            <person name="Freeling M."/>
            <person name="Gingle A.R."/>
            <person name="Hash C.T."/>
            <person name="Keller B."/>
            <person name="Klein P."/>
            <person name="Kresovich S."/>
            <person name="McCann M.C."/>
            <person name="Ming R."/>
            <person name="Peterson D.G."/>
            <person name="Mehboob-ur-Rahman"/>
            <person name="Ware D."/>
            <person name="Westhoff P."/>
            <person name="Mayer K.F."/>
            <person name="Messing J."/>
            <person name="Rokhsar D.S."/>
        </authorList>
    </citation>
    <scope>NUCLEOTIDE SEQUENCE [LARGE SCALE GENOMIC DNA]</scope>
    <source>
        <strain evidence="3">cv. BTx623</strain>
    </source>
</reference>